<dbReference type="EMBL" id="MK535002">
    <property type="protein sequence ID" value="QID88807.1"/>
    <property type="molecule type" value="mRNA"/>
</dbReference>
<dbReference type="InterPro" id="IPR011001">
    <property type="entry name" value="Saposin-like"/>
</dbReference>
<dbReference type="AlphaFoldDB" id="A0A8K0YFM4"/>
<evidence type="ECO:0000313" key="4">
    <source>
        <dbReference type="EMBL" id="QID88807.1"/>
    </source>
</evidence>
<feature type="domain" description="Saposin B-type" evidence="3">
    <location>
        <begin position="44"/>
        <end position="122"/>
    </location>
</feature>
<feature type="signal peptide" evidence="2">
    <location>
        <begin position="1"/>
        <end position="17"/>
    </location>
</feature>
<feature type="chain" id="PRO_5035460476" evidence="2">
    <location>
        <begin position="18"/>
        <end position="122"/>
    </location>
</feature>
<reference evidence="4" key="1">
    <citation type="submission" date="2019-02" db="EMBL/GenBank/DDBJ databases">
        <authorList>
            <person name="Chen J."/>
            <person name="Lv Y.-P."/>
        </authorList>
    </citation>
    <scope>NUCLEOTIDE SEQUENCE</scope>
</reference>
<sequence length="122" mass="13637">MLRSIILVTLLISSVWALHQEMHIQESNGNEIEESSGDIQKEQLPGMCWACKWAMKKVKKQISNGATPDDIKKKLSMVCDEIGFLKSLCRKFVNTYADTLIEEISTTDNASTICANIGVCKK</sequence>
<protein>
    <submittedName>
        <fullName evidence="4">NK-lysin</fullName>
    </submittedName>
</protein>
<dbReference type="PANTHER" id="PTHR15541">
    <property type="entry name" value="GRANULYSIN RELATED"/>
    <property type="match status" value="1"/>
</dbReference>
<keyword evidence="1" id="KW-1015">Disulfide bond</keyword>
<evidence type="ECO:0000256" key="1">
    <source>
        <dbReference type="ARBA" id="ARBA00023157"/>
    </source>
</evidence>
<dbReference type="Gene3D" id="1.10.225.10">
    <property type="entry name" value="Saposin-like"/>
    <property type="match status" value="1"/>
</dbReference>
<dbReference type="PANTHER" id="PTHR15541:SF2">
    <property type="entry name" value="GRANULYSIN"/>
    <property type="match status" value="1"/>
</dbReference>
<dbReference type="GO" id="GO:0042742">
    <property type="term" value="P:defense response to bacterium"/>
    <property type="evidence" value="ECO:0007669"/>
    <property type="project" value="InterPro"/>
</dbReference>
<dbReference type="InterPro" id="IPR007856">
    <property type="entry name" value="SapB_1"/>
</dbReference>
<dbReference type="InterPro" id="IPR008139">
    <property type="entry name" value="SaposinB_dom"/>
</dbReference>
<dbReference type="PROSITE" id="PS50015">
    <property type="entry name" value="SAP_B"/>
    <property type="match status" value="1"/>
</dbReference>
<dbReference type="GO" id="GO:0006629">
    <property type="term" value="P:lipid metabolic process"/>
    <property type="evidence" value="ECO:0007669"/>
    <property type="project" value="InterPro"/>
</dbReference>
<proteinExistence type="evidence at transcript level"/>
<dbReference type="Pfam" id="PF03489">
    <property type="entry name" value="SapB_2"/>
    <property type="match status" value="1"/>
</dbReference>
<dbReference type="InterPro" id="IPR008138">
    <property type="entry name" value="SapB_2"/>
</dbReference>
<dbReference type="SUPFAM" id="SSF47862">
    <property type="entry name" value="Saposin"/>
    <property type="match status" value="1"/>
</dbReference>
<dbReference type="Pfam" id="PF05184">
    <property type="entry name" value="SapB_1"/>
    <property type="match status" value="1"/>
</dbReference>
<dbReference type="SMART" id="SM00741">
    <property type="entry name" value="SapB"/>
    <property type="match status" value="1"/>
</dbReference>
<evidence type="ECO:0000259" key="3">
    <source>
        <dbReference type="PROSITE" id="PS50015"/>
    </source>
</evidence>
<dbReference type="InterPro" id="IPR038847">
    <property type="entry name" value="Granulysin-like"/>
</dbReference>
<evidence type="ECO:0000256" key="2">
    <source>
        <dbReference type="SAM" id="SignalP"/>
    </source>
</evidence>
<name>A0A8K0YFM4_9TELE</name>
<accession>A0A8K0YFM4</accession>
<keyword evidence="2" id="KW-0732">Signal</keyword>
<organism evidence="4">
    <name type="scientific">Hemibarbus labeo</name>
    <name type="common">barbel steed</name>
    <dbReference type="NCBI Taxonomy" id="328524"/>
    <lineage>
        <taxon>Eukaryota</taxon>
        <taxon>Metazoa</taxon>
        <taxon>Chordata</taxon>
        <taxon>Craniata</taxon>
        <taxon>Vertebrata</taxon>
        <taxon>Euteleostomi</taxon>
        <taxon>Actinopterygii</taxon>
        <taxon>Neopterygii</taxon>
        <taxon>Teleostei</taxon>
        <taxon>Ostariophysi</taxon>
        <taxon>Cypriniformes</taxon>
        <taxon>Gobionidae</taxon>
        <taxon>Hemibarbus-Squalidus clade</taxon>
        <taxon>Hemibarbus</taxon>
    </lineage>
</organism>